<dbReference type="AlphaFoldDB" id="F6FX30"/>
<dbReference type="KEGG" id="iva:Isova_1887"/>
<evidence type="ECO:0000313" key="5">
    <source>
        <dbReference type="EMBL" id="AEG44630.1"/>
    </source>
</evidence>
<gene>
    <name evidence="5" type="ordered locus">Isova_1887</name>
</gene>
<accession>F6FX30</accession>
<sequence length="231" mass="23680">MPPGRALLWLAQGRVGAAAGAVRRHLEEARDQVSRLRVLPTAVEVLVAAGALDEAAALADELARLATVVDGPAARGAAGLAAAQVALARGDAETAAGAARRAVAAWTALTAAYEVARCRALLGRAYRSLGDDDAARAELRAARETFVGLGARPAGEECTRLLGDAVAPGGLSPREVEVLRLVAAGRSNAQVAPELVLSEKTVARHLSNIFAKLDVGSRTAASAFAFEHGLV</sequence>
<reference evidence="5 6" key="1">
    <citation type="submission" date="2011-05" db="EMBL/GenBank/DDBJ databases">
        <title>Complete sequence of Isoptericola variabilis 225.</title>
        <authorList>
            <consortium name="US DOE Joint Genome Institute"/>
            <person name="Lucas S."/>
            <person name="Han J."/>
            <person name="Lapidus A."/>
            <person name="Cheng J.-F."/>
            <person name="Goodwin L."/>
            <person name="Pitluck S."/>
            <person name="Peters L."/>
            <person name="Mikhailova N."/>
            <person name="Zeytun A."/>
            <person name="Han C."/>
            <person name="Tapia R."/>
            <person name="Land M."/>
            <person name="Hauser L."/>
            <person name="Kyrpides N."/>
            <person name="Ivanova N."/>
            <person name="Pagani I."/>
            <person name="Siebers A."/>
            <person name="Allgaier M."/>
            <person name="Thelen M."/>
            <person name="Hugenholtz P."/>
            <person name="Gladden J."/>
            <person name="Woyke T."/>
        </authorList>
    </citation>
    <scope>NUCLEOTIDE SEQUENCE [LARGE SCALE GENOMIC DNA]</scope>
    <source>
        <strain evidence="6">225</strain>
    </source>
</reference>
<keyword evidence="2" id="KW-0238">DNA-binding</keyword>
<dbReference type="STRING" id="743718.Isova_1887"/>
<dbReference type="InterPro" id="IPR011990">
    <property type="entry name" value="TPR-like_helical_dom_sf"/>
</dbReference>
<dbReference type="PANTHER" id="PTHR44688:SF16">
    <property type="entry name" value="DNA-BINDING TRANSCRIPTIONAL ACTIVATOR DEVR_DOSR"/>
    <property type="match status" value="1"/>
</dbReference>
<dbReference type="InterPro" id="IPR000792">
    <property type="entry name" value="Tscrpt_reg_LuxR_C"/>
</dbReference>
<dbReference type="eggNOG" id="COG2197">
    <property type="taxonomic scope" value="Bacteria"/>
</dbReference>
<dbReference type="SMART" id="SM00421">
    <property type="entry name" value="HTH_LUXR"/>
    <property type="match status" value="1"/>
</dbReference>
<organism evidence="6">
    <name type="scientific">Isoptericola variabilis (strain 225)</name>
    <dbReference type="NCBI Taxonomy" id="743718"/>
    <lineage>
        <taxon>Bacteria</taxon>
        <taxon>Bacillati</taxon>
        <taxon>Actinomycetota</taxon>
        <taxon>Actinomycetes</taxon>
        <taxon>Micrococcales</taxon>
        <taxon>Promicromonosporaceae</taxon>
        <taxon>Isoptericola</taxon>
    </lineage>
</organism>
<dbReference type="EMBL" id="CP002810">
    <property type="protein sequence ID" value="AEG44630.1"/>
    <property type="molecule type" value="Genomic_DNA"/>
</dbReference>
<dbReference type="RefSeq" id="WP_013839022.1">
    <property type="nucleotide sequence ID" value="NC_015588.1"/>
</dbReference>
<evidence type="ECO:0000259" key="4">
    <source>
        <dbReference type="PROSITE" id="PS50043"/>
    </source>
</evidence>
<keyword evidence="6" id="KW-1185">Reference proteome</keyword>
<dbReference type="Proteomes" id="UP000009236">
    <property type="component" value="Chromosome"/>
</dbReference>
<dbReference type="Pfam" id="PF00196">
    <property type="entry name" value="GerE"/>
    <property type="match status" value="1"/>
</dbReference>
<protein>
    <submittedName>
        <fullName evidence="5">Transcriptional regulator, LuxR family</fullName>
    </submittedName>
</protein>
<dbReference type="PANTHER" id="PTHR44688">
    <property type="entry name" value="DNA-BINDING TRANSCRIPTIONAL ACTIVATOR DEVR_DOSR"/>
    <property type="match status" value="1"/>
</dbReference>
<dbReference type="InterPro" id="IPR036388">
    <property type="entry name" value="WH-like_DNA-bd_sf"/>
</dbReference>
<evidence type="ECO:0000256" key="3">
    <source>
        <dbReference type="ARBA" id="ARBA00023163"/>
    </source>
</evidence>
<feature type="domain" description="HTH luxR-type" evidence="4">
    <location>
        <begin position="164"/>
        <end position="229"/>
    </location>
</feature>
<dbReference type="InterPro" id="IPR016032">
    <property type="entry name" value="Sig_transdc_resp-reg_C-effctor"/>
</dbReference>
<dbReference type="PROSITE" id="PS50043">
    <property type="entry name" value="HTH_LUXR_2"/>
    <property type="match status" value="1"/>
</dbReference>
<evidence type="ECO:0000313" key="6">
    <source>
        <dbReference type="Proteomes" id="UP000009236"/>
    </source>
</evidence>
<dbReference type="CDD" id="cd06170">
    <property type="entry name" value="LuxR_C_like"/>
    <property type="match status" value="1"/>
</dbReference>
<proteinExistence type="predicted"/>
<evidence type="ECO:0000256" key="1">
    <source>
        <dbReference type="ARBA" id="ARBA00023015"/>
    </source>
</evidence>
<dbReference type="Gene3D" id="1.25.40.10">
    <property type="entry name" value="Tetratricopeptide repeat domain"/>
    <property type="match status" value="1"/>
</dbReference>
<dbReference type="PRINTS" id="PR00038">
    <property type="entry name" value="HTHLUXR"/>
</dbReference>
<dbReference type="GO" id="GO:0006355">
    <property type="term" value="P:regulation of DNA-templated transcription"/>
    <property type="evidence" value="ECO:0007669"/>
    <property type="project" value="InterPro"/>
</dbReference>
<evidence type="ECO:0000256" key="2">
    <source>
        <dbReference type="ARBA" id="ARBA00023125"/>
    </source>
</evidence>
<dbReference type="GO" id="GO:0003677">
    <property type="term" value="F:DNA binding"/>
    <property type="evidence" value="ECO:0007669"/>
    <property type="project" value="UniProtKB-KW"/>
</dbReference>
<name>F6FX30_ISOV2</name>
<keyword evidence="1" id="KW-0805">Transcription regulation</keyword>
<keyword evidence="3" id="KW-0804">Transcription</keyword>
<dbReference type="HOGENOM" id="CLU_1198482_0_0_11"/>
<dbReference type="Gene3D" id="1.10.10.10">
    <property type="entry name" value="Winged helix-like DNA-binding domain superfamily/Winged helix DNA-binding domain"/>
    <property type="match status" value="1"/>
</dbReference>
<dbReference type="PROSITE" id="PS00622">
    <property type="entry name" value="HTH_LUXR_1"/>
    <property type="match status" value="1"/>
</dbReference>
<dbReference type="SUPFAM" id="SSF46894">
    <property type="entry name" value="C-terminal effector domain of the bipartite response regulators"/>
    <property type="match status" value="1"/>
</dbReference>
<dbReference type="SUPFAM" id="SSF48452">
    <property type="entry name" value="TPR-like"/>
    <property type="match status" value="1"/>
</dbReference>